<organism evidence="1 2">
    <name type="scientific">Oedothorax gibbosus</name>
    <dbReference type="NCBI Taxonomy" id="931172"/>
    <lineage>
        <taxon>Eukaryota</taxon>
        <taxon>Metazoa</taxon>
        <taxon>Ecdysozoa</taxon>
        <taxon>Arthropoda</taxon>
        <taxon>Chelicerata</taxon>
        <taxon>Arachnida</taxon>
        <taxon>Araneae</taxon>
        <taxon>Araneomorphae</taxon>
        <taxon>Entelegynae</taxon>
        <taxon>Araneoidea</taxon>
        <taxon>Linyphiidae</taxon>
        <taxon>Erigoninae</taxon>
        <taxon>Oedothorax</taxon>
    </lineage>
</organism>
<evidence type="ECO:0000313" key="1">
    <source>
        <dbReference type="EMBL" id="KAG8189203.1"/>
    </source>
</evidence>
<evidence type="ECO:0000313" key="2">
    <source>
        <dbReference type="Proteomes" id="UP000827092"/>
    </source>
</evidence>
<protein>
    <submittedName>
        <fullName evidence="1">Uncharacterized protein</fullName>
    </submittedName>
</protein>
<dbReference type="Proteomes" id="UP000827092">
    <property type="component" value="Unassembled WGS sequence"/>
</dbReference>
<keyword evidence="2" id="KW-1185">Reference proteome</keyword>
<gene>
    <name evidence="1" type="ORF">JTE90_013737</name>
</gene>
<proteinExistence type="predicted"/>
<dbReference type="EMBL" id="JAFNEN010000219">
    <property type="protein sequence ID" value="KAG8189203.1"/>
    <property type="molecule type" value="Genomic_DNA"/>
</dbReference>
<sequence length="162" mass="18135">MRVRLTPSVSMRVFGEAVDDGVHGLFQDGLGTGVGHRTRHRLGGGSAAGGNRGGGLALVPGHVGRHPTQQHPRQATMEESSRRDFENHSHVQHVRFCLKQREENNQHTQGKGEKRTLFLRGVHRQLNWSSATGESLFAGERDRWRPEYILSLLLFKVDTANR</sequence>
<comment type="caution">
    <text evidence="1">The sequence shown here is derived from an EMBL/GenBank/DDBJ whole genome shotgun (WGS) entry which is preliminary data.</text>
</comment>
<accession>A0AAV6UZI3</accession>
<dbReference type="AlphaFoldDB" id="A0AAV6UZI3"/>
<reference evidence="1 2" key="1">
    <citation type="journal article" date="2022" name="Nat. Ecol. Evol.">
        <title>A masculinizing supergene underlies an exaggerated male reproductive morph in a spider.</title>
        <authorList>
            <person name="Hendrickx F."/>
            <person name="De Corte Z."/>
            <person name="Sonet G."/>
            <person name="Van Belleghem S.M."/>
            <person name="Kostlbacher S."/>
            <person name="Vangestel C."/>
        </authorList>
    </citation>
    <scope>NUCLEOTIDE SEQUENCE [LARGE SCALE GENOMIC DNA]</scope>
    <source>
        <strain evidence="1">W744_W776</strain>
    </source>
</reference>
<name>A0AAV6UZI3_9ARAC</name>